<organism evidence="1">
    <name type="scientific">marine sediment metagenome</name>
    <dbReference type="NCBI Taxonomy" id="412755"/>
    <lineage>
        <taxon>unclassified sequences</taxon>
        <taxon>metagenomes</taxon>
        <taxon>ecological metagenomes</taxon>
    </lineage>
</organism>
<comment type="caution">
    <text evidence="1">The sequence shown here is derived from an EMBL/GenBank/DDBJ whole genome shotgun (WGS) entry which is preliminary data.</text>
</comment>
<reference evidence="1" key="1">
    <citation type="journal article" date="2015" name="Nature">
        <title>Complex archaea that bridge the gap between prokaryotes and eukaryotes.</title>
        <authorList>
            <person name="Spang A."/>
            <person name="Saw J.H."/>
            <person name="Jorgensen S.L."/>
            <person name="Zaremba-Niedzwiedzka K."/>
            <person name="Martijn J."/>
            <person name="Lind A.E."/>
            <person name="van Eijk R."/>
            <person name="Schleper C."/>
            <person name="Guy L."/>
            <person name="Ettema T.J."/>
        </authorList>
    </citation>
    <scope>NUCLEOTIDE SEQUENCE</scope>
</reference>
<dbReference type="AlphaFoldDB" id="A0A0F9L6I0"/>
<gene>
    <name evidence="1" type="ORF">LCGC14_1251440</name>
</gene>
<name>A0A0F9L6I0_9ZZZZ</name>
<proteinExistence type="predicted"/>
<protein>
    <submittedName>
        <fullName evidence="1">Uncharacterized protein</fullName>
    </submittedName>
</protein>
<sequence length="49" mass="5753">MMWCIKCQAGVETNCKETKKGDYIHREVTCSTCHATLYTYFSSKIKEER</sequence>
<evidence type="ECO:0000313" key="1">
    <source>
        <dbReference type="EMBL" id="KKM89163.1"/>
    </source>
</evidence>
<accession>A0A0F9L6I0</accession>
<dbReference type="EMBL" id="LAZR01006860">
    <property type="protein sequence ID" value="KKM89163.1"/>
    <property type="molecule type" value="Genomic_DNA"/>
</dbReference>